<keyword evidence="3" id="KW-0998">Cell outer membrane</keyword>
<feature type="chain" id="PRO_5019489254" evidence="6">
    <location>
        <begin position="26"/>
        <end position="894"/>
    </location>
</feature>
<dbReference type="PANTHER" id="PTHR40980:SF5">
    <property type="entry name" value="TONB-DEPENDENT RECEPTOR"/>
    <property type="match status" value="1"/>
</dbReference>
<keyword evidence="9" id="KW-0675">Receptor</keyword>
<evidence type="ECO:0000256" key="6">
    <source>
        <dbReference type="SAM" id="SignalP"/>
    </source>
</evidence>
<comment type="similarity">
    <text evidence="4">Belongs to the TonB-dependent receptor family.</text>
</comment>
<dbReference type="Pfam" id="PF07715">
    <property type="entry name" value="Plug"/>
    <property type="match status" value="1"/>
</dbReference>
<proteinExistence type="inferred from homology"/>
<comment type="subcellular location">
    <subcellularLocation>
        <location evidence="1 4">Cell outer membrane</location>
    </subcellularLocation>
</comment>
<feature type="region of interest" description="Disordered" evidence="5">
    <location>
        <begin position="25"/>
        <end position="61"/>
    </location>
</feature>
<dbReference type="RefSeq" id="WP_120323061.1">
    <property type="nucleotide sequence ID" value="NZ_RAPF01000001.1"/>
</dbReference>
<evidence type="ECO:0000313" key="10">
    <source>
        <dbReference type="Proteomes" id="UP000284395"/>
    </source>
</evidence>
<dbReference type="Gene3D" id="2.40.170.20">
    <property type="entry name" value="TonB-dependent receptor, beta-barrel domain"/>
    <property type="match status" value="1"/>
</dbReference>
<dbReference type="InterPro" id="IPR036942">
    <property type="entry name" value="Beta-barrel_TonB_sf"/>
</dbReference>
<dbReference type="Pfam" id="PF00593">
    <property type="entry name" value="TonB_dep_Rec_b-barrel"/>
    <property type="match status" value="1"/>
</dbReference>
<sequence>MTKLSWLSRTLLVTTALAMPGIAAAQDGGTTLPPQPTDEIAADPTQSEPGDTLQNQTRSAPDVSLGGEIVVTGRVRRDEVRSSDQVLSVLSTEDIARSGEGDIAGALSRVTGLSVVGDGYVYVRGLGDRYSLAMLNGLPLPSPEPLKRVVPLDIFPTNVVASSLVQKTYSANYPGEFGGGVINLTTIAIPEESFLSIGAGIGGNTETTGHFGYSYYGSGDDWTGFDNSTRDVPPNLNAFFASGNRLSQFDTDTDAIIPELVNRDLSLTQKLDEVPVDWSGSLTGGTAFDVGDARVGVIATASYSNEWRTRDITQQTAISGELSALRYDGRSINTNNNIKVNGLLGLGVELGRHKFRFTNLYIRDTIKQTRMRDFDDNDSGYTNFQQNTAWYERQLIDSQFVGEMHFGDLGIDIRGGYANSQREAPFESSFLYVKSNIENDPFGDVYVNRLDNGANGSATVSFSDLNEDLWSGGIDFSYLLTDRLGMSAGYAYTDTSRKSARREFTVTAPQSTPTGVFALRPDFLIAPALVDYFDYSLIELTESSPGFAGTLTVHAGYAKLNWEPIDYVTLDFGVRYETAEQMVRNLNVFFDPVVDPIRYNKDNDYFLPSATITWEAMPNLQLRASASKTIARPQFRELLPVLYYDPETNRSYRGNPLLQDSELINAELRAEYYLGGGEKISLGGFFKKIDNPVETYIQFSANGINGNFANAPEAQLFGVEVEGVKYFDLYNMGGIFTSRRLFTIANYTFTDSKLKVGPDDVVVRYGYGETAASNVFTDGTPMTGQSDHLANLQFGMESTEKLSQQTILLRYSSERVVGRGDGTFPDIVENPGLQVDFVWREGINLLGVDTEWKFQARNIFGQNHEEYQANDQNRIEINTYDLGTELSLSVSANF</sequence>
<dbReference type="InterPro" id="IPR000531">
    <property type="entry name" value="Beta-barrel_TonB"/>
</dbReference>
<evidence type="ECO:0000256" key="2">
    <source>
        <dbReference type="ARBA" id="ARBA00023136"/>
    </source>
</evidence>
<dbReference type="EMBL" id="RAPF01000001">
    <property type="protein sequence ID" value="RKF23157.1"/>
    <property type="molecule type" value="Genomic_DNA"/>
</dbReference>
<dbReference type="Gene3D" id="2.170.130.10">
    <property type="entry name" value="TonB-dependent receptor, plug domain"/>
    <property type="match status" value="1"/>
</dbReference>
<keyword evidence="2 4" id="KW-0472">Membrane</keyword>
<dbReference type="GO" id="GO:0009279">
    <property type="term" value="C:cell outer membrane"/>
    <property type="evidence" value="ECO:0007669"/>
    <property type="project" value="UniProtKB-SubCell"/>
</dbReference>
<feature type="domain" description="TonB-dependent receptor-like beta-barrel" evidence="7">
    <location>
        <begin position="424"/>
        <end position="828"/>
    </location>
</feature>
<evidence type="ECO:0000256" key="1">
    <source>
        <dbReference type="ARBA" id="ARBA00004442"/>
    </source>
</evidence>
<dbReference type="OrthoDB" id="9768470at2"/>
<keyword evidence="6" id="KW-0732">Signal</keyword>
<keyword evidence="10" id="KW-1185">Reference proteome</keyword>
<name>A0A420ER45_9SPHN</name>
<evidence type="ECO:0000256" key="3">
    <source>
        <dbReference type="ARBA" id="ARBA00023237"/>
    </source>
</evidence>
<feature type="domain" description="TonB-dependent receptor plug" evidence="8">
    <location>
        <begin position="80"/>
        <end position="181"/>
    </location>
</feature>
<dbReference type="InterPro" id="IPR037066">
    <property type="entry name" value="Plug_dom_sf"/>
</dbReference>
<feature type="compositionally biased region" description="Polar residues" evidence="5">
    <location>
        <begin position="44"/>
        <end position="59"/>
    </location>
</feature>
<dbReference type="SUPFAM" id="SSF56935">
    <property type="entry name" value="Porins"/>
    <property type="match status" value="1"/>
</dbReference>
<dbReference type="PANTHER" id="PTHR40980">
    <property type="entry name" value="PLUG DOMAIN-CONTAINING PROTEIN"/>
    <property type="match status" value="1"/>
</dbReference>
<evidence type="ECO:0000313" key="9">
    <source>
        <dbReference type="EMBL" id="RKF23157.1"/>
    </source>
</evidence>
<accession>A0A420ER45</accession>
<reference evidence="9 10" key="1">
    <citation type="submission" date="2018-09" db="EMBL/GenBank/DDBJ databases">
        <title>Altererythrobacter spongiae sp. nov., isolated from a marine sponge.</title>
        <authorList>
            <person name="Zhuang L."/>
            <person name="Luo L."/>
        </authorList>
    </citation>
    <scope>NUCLEOTIDE SEQUENCE [LARGE SCALE GENOMIC DNA]</scope>
    <source>
        <strain evidence="9 10">HN-Y73</strain>
    </source>
</reference>
<dbReference type="InterPro" id="IPR012910">
    <property type="entry name" value="Plug_dom"/>
</dbReference>
<gene>
    <name evidence="9" type="ORF">D6851_01300</name>
</gene>
<feature type="signal peptide" evidence="6">
    <location>
        <begin position="1"/>
        <end position="25"/>
    </location>
</feature>
<evidence type="ECO:0000259" key="8">
    <source>
        <dbReference type="Pfam" id="PF07715"/>
    </source>
</evidence>
<evidence type="ECO:0000256" key="5">
    <source>
        <dbReference type="SAM" id="MobiDB-lite"/>
    </source>
</evidence>
<organism evidence="9 10">
    <name type="scientific">Altericroceibacterium spongiae</name>
    <dbReference type="NCBI Taxonomy" id="2320269"/>
    <lineage>
        <taxon>Bacteria</taxon>
        <taxon>Pseudomonadati</taxon>
        <taxon>Pseudomonadota</taxon>
        <taxon>Alphaproteobacteria</taxon>
        <taxon>Sphingomonadales</taxon>
        <taxon>Erythrobacteraceae</taxon>
        <taxon>Altericroceibacterium</taxon>
    </lineage>
</organism>
<evidence type="ECO:0000256" key="4">
    <source>
        <dbReference type="RuleBase" id="RU003357"/>
    </source>
</evidence>
<evidence type="ECO:0000259" key="7">
    <source>
        <dbReference type="Pfam" id="PF00593"/>
    </source>
</evidence>
<protein>
    <submittedName>
        <fullName evidence="9">TonB-dependent receptor</fullName>
    </submittedName>
</protein>
<comment type="caution">
    <text evidence="9">The sequence shown here is derived from an EMBL/GenBank/DDBJ whole genome shotgun (WGS) entry which is preliminary data.</text>
</comment>
<keyword evidence="4" id="KW-0798">TonB box</keyword>
<dbReference type="AlphaFoldDB" id="A0A420ER45"/>
<dbReference type="Proteomes" id="UP000284395">
    <property type="component" value="Unassembled WGS sequence"/>
</dbReference>